<organism evidence="1 2">
    <name type="scientific">Coprinopsis cinerea (strain Okayama-7 / 130 / ATCC MYA-4618 / FGSC 9003)</name>
    <name type="common">Inky cap fungus</name>
    <name type="synonym">Hormographiella aspergillata</name>
    <dbReference type="NCBI Taxonomy" id="240176"/>
    <lineage>
        <taxon>Eukaryota</taxon>
        <taxon>Fungi</taxon>
        <taxon>Dikarya</taxon>
        <taxon>Basidiomycota</taxon>
        <taxon>Agaricomycotina</taxon>
        <taxon>Agaricomycetes</taxon>
        <taxon>Agaricomycetidae</taxon>
        <taxon>Agaricales</taxon>
        <taxon>Agaricineae</taxon>
        <taxon>Psathyrellaceae</taxon>
        <taxon>Coprinopsis</taxon>
    </lineage>
</organism>
<gene>
    <name evidence="1" type="ORF">CC1G_09370</name>
</gene>
<keyword evidence="2" id="KW-1185">Reference proteome</keyword>
<dbReference type="VEuPathDB" id="FungiDB:CC1G_09370"/>
<accession>A8NB10</accession>
<dbReference type="AlphaFoldDB" id="A8NB10"/>
<dbReference type="GeneID" id="6008494"/>
<protein>
    <submittedName>
        <fullName evidence="1">Uncharacterized protein</fullName>
    </submittedName>
</protein>
<evidence type="ECO:0000313" key="1">
    <source>
        <dbReference type="EMBL" id="EAU89788.2"/>
    </source>
</evidence>
<proteinExistence type="predicted"/>
<dbReference type="InParanoid" id="A8NB10"/>
<evidence type="ECO:0000313" key="2">
    <source>
        <dbReference type="Proteomes" id="UP000001861"/>
    </source>
</evidence>
<dbReference type="RefSeq" id="XP_001832012.2">
    <property type="nucleotide sequence ID" value="XM_001831960.2"/>
</dbReference>
<comment type="caution">
    <text evidence="1">The sequence shown here is derived from an EMBL/GenBank/DDBJ whole genome shotgun (WGS) entry which is preliminary data.</text>
</comment>
<dbReference type="KEGG" id="cci:CC1G_09370"/>
<name>A8NB10_COPC7</name>
<dbReference type="EMBL" id="AACS02000009">
    <property type="protein sequence ID" value="EAU89788.2"/>
    <property type="molecule type" value="Genomic_DNA"/>
</dbReference>
<dbReference type="HOGENOM" id="CLU_3124965_0_0_1"/>
<reference evidence="1 2" key="1">
    <citation type="journal article" date="2010" name="Proc. Natl. Acad. Sci. U.S.A.">
        <title>Insights into evolution of multicellular fungi from the assembled chromosomes of the mushroom Coprinopsis cinerea (Coprinus cinereus).</title>
        <authorList>
            <person name="Stajich J.E."/>
            <person name="Wilke S.K."/>
            <person name="Ahren D."/>
            <person name="Au C.H."/>
            <person name="Birren B.W."/>
            <person name="Borodovsky M."/>
            <person name="Burns C."/>
            <person name="Canback B."/>
            <person name="Casselton L.A."/>
            <person name="Cheng C.K."/>
            <person name="Deng J."/>
            <person name="Dietrich F.S."/>
            <person name="Fargo D.C."/>
            <person name="Farman M.L."/>
            <person name="Gathman A.C."/>
            <person name="Goldberg J."/>
            <person name="Guigo R."/>
            <person name="Hoegger P.J."/>
            <person name="Hooker J.B."/>
            <person name="Huggins A."/>
            <person name="James T.Y."/>
            <person name="Kamada T."/>
            <person name="Kilaru S."/>
            <person name="Kodira C."/>
            <person name="Kues U."/>
            <person name="Kupfer D."/>
            <person name="Kwan H.S."/>
            <person name="Lomsadze A."/>
            <person name="Li W."/>
            <person name="Lilly W.W."/>
            <person name="Ma L.J."/>
            <person name="Mackey A.J."/>
            <person name="Manning G."/>
            <person name="Martin F."/>
            <person name="Muraguchi H."/>
            <person name="Natvig D.O."/>
            <person name="Palmerini H."/>
            <person name="Ramesh M.A."/>
            <person name="Rehmeyer C.J."/>
            <person name="Roe B.A."/>
            <person name="Shenoy N."/>
            <person name="Stanke M."/>
            <person name="Ter-Hovhannisyan V."/>
            <person name="Tunlid A."/>
            <person name="Velagapudi R."/>
            <person name="Vision T.J."/>
            <person name="Zeng Q."/>
            <person name="Zolan M.E."/>
            <person name="Pukkila P.J."/>
        </authorList>
    </citation>
    <scope>NUCLEOTIDE SEQUENCE [LARGE SCALE GENOMIC DNA]</scope>
    <source>
        <strain evidence="2">Okayama-7 / 130 / ATCC MYA-4618 / FGSC 9003</strain>
    </source>
</reference>
<dbReference type="Proteomes" id="UP000001861">
    <property type="component" value="Unassembled WGS sequence"/>
</dbReference>
<sequence>MADYAVPSTTIRKDVPSAPVLARAWGEGGSIGKWDTGVRGLDLENAFGHA</sequence>